<sequence>DHISKNLHKYVSRHYEYISGNIQNGIRKGFLQCDKDMRKDSDLTDETSGSTAITALLRNNNKLYVANVGDSRCVGFREEETVALSFDHKPNNPKEQKRIEGAGDLWTLIARAFGDFEFKKNDDLPPEKQDIDESWNFIVLACDGIWDVLSNEVSFSLRKILIILEIPHHSNPNMVILAEYDRYEAIILSRKCVDGCCCALKNSPQQLSIVF</sequence>
<proteinExistence type="predicted"/>
<evidence type="ECO:0000313" key="3">
    <source>
        <dbReference type="Proteomes" id="UP000595437"/>
    </source>
</evidence>
<dbReference type="EMBL" id="CP045890">
    <property type="protein sequence ID" value="QQP56126.1"/>
    <property type="molecule type" value="Genomic_DNA"/>
</dbReference>
<gene>
    <name evidence="2" type="ORF">FKW44_000683</name>
</gene>
<name>A0A7T8KHW7_CALRO</name>
<dbReference type="PANTHER" id="PTHR13832:SF827">
    <property type="entry name" value="PROTEIN PHOSPHATASE 1L"/>
    <property type="match status" value="1"/>
</dbReference>
<dbReference type="OrthoDB" id="10264738at2759"/>
<dbReference type="PROSITE" id="PS51746">
    <property type="entry name" value="PPM_2"/>
    <property type="match status" value="1"/>
</dbReference>
<evidence type="ECO:0000313" key="2">
    <source>
        <dbReference type="EMBL" id="QQP56126.1"/>
    </source>
</evidence>
<dbReference type="Gene3D" id="3.60.40.10">
    <property type="entry name" value="PPM-type phosphatase domain"/>
    <property type="match status" value="1"/>
</dbReference>
<dbReference type="SMART" id="SM00332">
    <property type="entry name" value="PP2Cc"/>
    <property type="match status" value="1"/>
</dbReference>
<dbReference type="InterPro" id="IPR015655">
    <property type="entry name" value="PP2C"/>
</dbReference>
<organism evidence="2 3">
    <name type="scientific">Caligus rogercresseyi</name>
    <name type="common">Sea louse</name>
    <dbReference type="NCBI Taxonomy" id="217165"/>
    <lineage>
        <taxon>Eukaryota</taxon>
        <taxon>Metazoa</taxon>
        <taxon>Ecdysozoa</taxon>
        <taxon>Arthropoda</taxon>
        <taxon>Crustacea</taxon>
        <taxon>Multicrustacea</taxon>
        <taxon>Hexanauplia</taxon>
        <taxon>Copepoda</taxon>
        <taxon>Siphonostomatoida</taxon>
        <taxon>Caligidae</taxon>
        <taxon>Caligus</taxon>
    </lineage>
</organism>
<dbReference type="CDD" id="cd00143">
    <property type="entry name" value="PP2Cc"/>
    <property type="match status" value="1"/>
</dbReference>
<dbReference type="Proteomes" id="UP000595437">
    <property type="component" value="Chromosome 1"/>
</dbReference>
<reference evidence="3" key="1">
    <citation type="submission" date="2021-01" db="EMBL/GenBank/DDBJ databases">
        <title>Caligus Genome Assembly.</title>
        <authorList>
            <person name="Gallardo-Escarate C."/>
        </authorList>
    </citation>
    <scope>NUCLEOTIDE SEQUENCE [LARGE SCALE GENOMIC DNA]</scope>
</reference>
<dbReference type="GO" id="GO:0004722">
    <property type="term" value="F:protein serine/threonine phosphatase activity"/>
    <property type="evidence" value="ECO:0007669"/>
    <property type="project" value="InterPro"/>
</dbReference>
<dbReference type="PANTHER" id="PTHR13832">
    <property type="entry name" value="PROTEIN PHOSPHATASE 2C"/>
    <property type="match status" value="1"/>
</dbReference>
<dbReference type="InterPro" id="IPR036457">
    <property type="entry name" value="PPM-type-like_dom_sf"/>
</dbReference>
<dbReference type="SUPFAM" id="SSF81606">
    <property type="entry name" value="PP2C-like"/>
    <property type="match status" value="1"/>
</dbReference>
<protein>
    <recommendedName>
        <fullName evidence="1">PPM-type phosphatase domain-containing protein</fullName>
    </recommendedName>
</protein>
<feature type="non-terminal residue" evidence="2">
    <location>
        <position position="211"/>
    </location>
</feature>
<accession>A0A7T8KHW7</accession>
<dbReference type="AlphaFoldDB" id="A0A7T8KHW7"/>
<keyword evidence="3" id="KW-1185">Reference proteome</keyword>
<feature type="domain" description="PPM-type phosphatase" evidence="1">
    <location>
        <begin position="1"/>
        <end position="211"/>
    </location>
</feature>
<dbReference type="Pfam" id="PF00481">
    <property type="entry name" value="PP2C"/>
    <property type="match status" value="1"/>
</dbReference>
<dbReference type="InterPro" id="IPR001932">
    <property type="entry name" value="PPM-type_phosphatase-like_dom"/>
</dbReference>
<evidence type="ECO:0000259" key="1">
    <source>
        <dbReference type="PROSITE" id="PS51746"/>
    </source>
</evidence>